<dbReference type="EMBL" id="VFLP01000008">
    <property type="protein sequence ID" value="TRX96850.1"/>
    <property type="molecule type" value="Genomic_DNA"/>
</dbReference>
<dbReference type="InterPro" id="IPR036864">
    <property type="entry name" value="Zn2-C6_fun-type_DNA-bd_sf"/>
</dbReference>
<evidence type="ECO:0000313" key="5">
    <source>
        <dbReference type="Proteomes" id="UP000319160"/>
    </source>
</evidence>
<dbReference type="AlphaFoldDB" id="A0A553I9H2"/>
<evidence type="ECO:0000256" key="1">
    <source>
        <dbReference type="ARBA" id="ARBA00004123"/>
    </source>
</evidence>
<reference evidence="5" key="1">
    <citation type="submission" date="2019-06" db="EMBL/GenBank/DDBJ databases">
        <title>Draft genome sequence of the griseofulvin-producing fungus Xylaria cubensis strain G536.</title>
        <authorList>
            <person name="Mead M.E."/>
            <person name="Raja H.A."/>
            <person name="Steenwyk J.L."/>
            <person name="Knowles S.L."/>
            <person name="Oberlies N.H."/>
            <person name="Rokas A."/>
        </authorList>
    </citation>
    <scope>NUCLEOTIDE SEQUENCE [LARGE SCALE GENOMIC DNA]</scope>
    <source>
        <strain evidence="5">G536</strain>
    </source>
</reference>
<keyword evidence="5" id="KW-1185">Reference proteome</keyword>
<proteinExistence type="predicted"/>
<dbReference type="PANTHER" id="PTHR37534">
    <property type="entry name" value="TRANSCRIPTIONAL ACTIVATOR PROTEIN UGA3"/>
    <property type="match status" value="1"/>
</dbReference>
<dbReference type="STRING" id="2512241.A0A553I9H2"/>
<sequence>MPRQRNRTFTSKVKCDEGRPGCLSCQRIGVACAGYDPKYIWVEDDGQTYKSAGRRILDCEKTWKGFRLLSSDQADHLISECDMHACVVLVDGPTSSQPAPHNPFSVFSAATRPSIGLMTEEPHLRPMMASFPDSTWVERMLFHHYVTHVAGIMMPYEHPRNPWKLYYPATALSCANADQQALYSAMLAQAAFNLTHLRGFDEEILTIGAKYYYSGIEKLLSITRGQSTDFGAMSASIMTIMFSEIYNGQSSTWRHHLEGAWSLFKEYRKSEPWKITDFVCVSIQSLNIVKIIGATSERSRNSEPFEHDSEEDDFAMSGLVSTTSGFGFTIGASQAVLDCISIISQVRSMRERGNMTRMADDLLEDVLSRLNKCRLDEIEADEVPIQIGATEAQKVSTESRSQSSSFIYSTYIYLYRTLLDVPPKAVKTYVSKTLQEVSTFSANSNGNFSLWPAFIAATEAYTYEDLSNAKRWLDWATSFGIGSRTSARRVVEEVWRRRETLSCSSGLDPGMISIDWRQVMHELNCDILLI</sequence>
<feature type="domain" description="Zn(2)-C6 fungal-type" evidence="3">
    <location>
        <begin position="11"/>
        <end position="38"/>
    </location>
</feature>
<evidence type="ECO:0000259" key="3">
    <source>
        <dbReference type="Pfam" id="PF00172"/>
    </source>
</evidence>
<evidence type="ECO:0000313" key="4">
    <source>
        <dbReference type="EMBL" id="TRX96850.1"/>
    </source>
</evidence>
<accession>A0A553I9H2</accession>
<keyword evidence="2" id="KW-0539">Nucleus</keyword>
<gene>
    <name evidence="4" type="ORF">FHL15_002156</name>
</gene>
<comment type="subcellular location">
    <subcellularLocation>
        <location evidence="1">Nucleus</location>
    </subcellularLocation>
</comment>
<dbReference type="Proteomes" id="UP000319160">
    <property type="component" value="Unassembled WGS sequence"/>
</dbReference>
<dbReference type="InterPro" id="IPR021858">
    <property type="entry name" value="Fun_TF"/>
</dbReference>
<protein>
    <recommendedName>
        <fullName evidence="3">Zn(2)-C6 fungal-type domain-containing protein</fullName>
    </recommendedName>
</protein>
<evidence type="ECO:0000256" key="2">
    <source>
        <dbReference type="ARBA" id="ARBA00023242"/>
    </source>
</evidence>
<dbReference type="SUPFAM" id="SSF57701">
    <property type="entry name" value="Zn2/Cys6 DNA-binding domain"/>
    <property type="match status" value="1"/>
</dbReference>
<dbReference type="GO" id="GO:0005634">
    <property type="term" value="C:nucleus"/>
    <property type="evidence" value="ECO:0007669"/>
    <property type="project" value="UniProtKB-SubCell"/>
</dbReference>
<dbReference type="GO" id="GO:0008270">
    <property type="term" value="F:zinc ion binding"/>
    <property type="evidence" value="ECO:0007669"/>
    <property type="project" value="InterPro"/>
</dbReference>
<dbReference type="CDD" id="cd00067">
    <property type="entry name" value="GAL4"/>
    <property type="match status" value="1"/>
</dbReference>
<dbReference type="OrthoDB" id="3477330at2759"/>
<dbReference type="GO" id="GO:0000981">
    <property type="term" value="F:DNA-binding transcription factor activity, RNA polymerase II-specific"/>
    <property type="evidence" value="ECO:0007669"/>
    <property type="project" value="InterPro"/>
</dbReference>
<name>A0A553I9H2_9PEZI</name>
<dbReference type="InterPro" id="IPR001138">
    <property type="entry name" value="Zn2Cys6_DnaBD"/>
</dbReference>
<dbReference type="Pfam" id="PF11951">
    <property type="entry name" value="Fungal_trans_2"/>
    <property type="match status" value="1"/>
</dbReference>
<dbReference type="PANTHER" id="PTHR37534:SF46">
    <property type="entry name" value="ZN(II)2CYS6 TRANSCRIPTION FACTOR (EUROFUNG)"/>
    <property type="match status" value="1"/>
</dbReference>
<organism evidence="4 5">
    <name type="scientific">Xylaria flabelliformis</name>
    <dbReference type="NCBI Taxonomy" id="2512241"/>
    <lineage>
        <taxon>Eukaryota</taxon>
        <taxon>Fungi</taxon>
        <taxon>Dikarya</taxon>
        <taxon>Ascomycota</taxon>
        <taxon>Pezizomycotina</taxon>
        <taxon>Sordariomycetes</taxon>
        <taxon>Xylariomycetidae</taxon>
        <taxon>Xylariales</taxon>
        <taxon>Xylariaceae</taxon>
        <taxon>Xylaria</taxon>
    </lineage>
</organism>
<comment type="caution">
    <text evidence="4">The sequence shown here is derived from an EMBL/GenBank/DDBJ whole genome shotgun (WGS) entry which is preliminary data.</text>
</comment>
<dbReference type="Pfam" id="PF00172">
    <property type="entry name" value="Zn_clus"/>
    <property type="match status" value="1"/>
</dbReference>